<keyword evidence="4" id="KW-0747">Spliceosome</keyword>
<gene>
    <name evidence="12" type="ORF">GNLVRS02_ARAD1C06072g</name>
</gene>
<evidence type="ECO:0000256" key="4">
    <source>
        <dbReference type="ARBA" id="ARBA00022728"/>
    </source>
</evidence>
<evidence type="ECO:0000256" key="1">
    <source>
        <dbReference type="ARBA" id="ARBA00004123"/>
    </source>
</evidence>
<dbReference type="InterPro" id="IPR045075">
    <property type="entry name" value="Syf1-like"/>
</dbReference>
<comment type="function">
    <text evidence="8">Involved in pre-mRNA splicing and cell cycle progression. Required for the spliceosome assembly and initiation of the DNA replication.</text>
</comment>
<evidence type="ECO:0000259" key="11">
    <source>
        <dbReference type="Pfam" id="PF23233"/>
    </source>
</evidence>
<comment type="similarity">
    <text evidence="2">Belongs to the crooked-neck family.</text>
</comment>
<evidence type="ECO:0000259" key="10">
    <source>
        <dbReference type="Pfam" id="PF23231"/>
    </source>
</evidence>
<keyword evidence="7" id="KW-0539">Nucleus</keyword>
<feature type="domain" description="Pre-mRNA-splicing factor Syf1/CRNKL1-like C-terminal HAT-repeats" evidence="10">
    <location>
        <begin position="323"/>
        <end position="526"/>
    </location>
</feature>
<evidence type="ECO:0000256" key="7">
    <source>
        <dbReference type="ARBA" id="ARBA00023242"/>
    </source>
</evidence>
<keyword evidence="6" id="KW-0508">mRNA splicing</keyword>
<evidence type="ECO:0000256" key="8">
    <source>
        <dbReference type="ARBA" id="ARBA00037040"/>
    </source>
</evidence>
<dbReference type="GO" id="GO:0000974">
    <property type="term" value="C:Prp19 complex"/>
    <property type="evidence" value="ECO:0007669"/>
    <property type="project" value="TreeGrafter"/>
</dbReference>
<protein>
    <recommendedName>
        <fullName evidence="9">Pre-mRNA-splicing factor CLF1</fullName>
    </recommendedName>
</protein>
<keyword evidence="3" id="KW-0507">mRNA processing</keyword>
<dbReference type="PANTHER" id="PTHR11246">
    <property type="entry name" value="PRE-MRNA SPLICING FACTOR"/>
    <property type="match status" value="1"/>
</dbReference>
<evidence type="ECO:0000313" key="12">
    <source>
        <dbReference type="EMBL" id="CDP34160.1"/>
    </source>
</evidence>
<proteinExistence type="inferred from homology"/>
<dbReference type="Pfam" id="PF23233">
    <property type="entry name" value="HAT_Syf1_CNRKL1_N"/>
    <property type="match status" value="1"/>
</dbReference>
<keyword evidence="5" id="KW-0677">Repeat</keyword>
<dbReference type="GO" id="GO:0000245">
    <property type="term" value="P:spliceosomal complex assembly"/>
    <property type="evidence" value="ECO:0007669"/>
    <property type="project" value="TreeGrafter"/>
</dbReference>
<comment type="subcellular location">
    <subcellularLocation>
        <location evidence="1">Nucleus</location>
    </subcellularLocation>
</comment>
<dbReference type="InterPro" id="IPR011990">
    <property type="entry name" value="TPR-like_helical_dom_sf"/>
</dbReference>
<evidence type="ECO:0000256" key="2">
    <source>
        <dbReference type="ARBA" id="ARBA00008644"/>
    </source>
</evidence>
<dbReference type="InterPro" id="IPR055433">
    <property type="entry name" value="HAT_Syf1-like_N"/>
</dbReference>
<dbReference type="SMART" id="SM00386">
    <property type="entry name" value="HAT"/>
    <property type="match status" value="13"/>
</dbReference>
<accession>A0A060SZ70</accession>
<name>A0A060SZ70_BLAAD</name>
<dbReference type="InterPro" id="IPR003107">
    <property type="entry name" value="HAT"/>
</dbReference>
<dbReference type="GO" id="GO:0071014">
    <property type="term" value="C:post-mRNA release spliceosomal complex"/>
    <property type="evidence" value="ECO:0007669"/>
    <property type="project" value="TreeGrafter"/>
</dbReference>
<feature type="domain" description="Pre-mRNA-splicing factor Syf1-like N-terminal HAT-repeats" evidence="11">
    <location>
        <begin position="54"/>
        <end position="199"/>
    </location>
</feature>
<feature type="domain" description="Pre-mRNA-splicing factor Syf1/CRNKL1-like C-terminal HAT-repeats" evidence="10">
    <location>
        <begin position="219"/>
        <end position="301"/>
    </location>
</feature>
<dbReference type="PANTHER" id="PTHR11246:SF3">
    <property type="entry name" value="CROOKED NECK-LIKE PROTEIN 1"/>
    <property type="match status" value="1"/>
</dbReference>
<sequence length="668" mass="80348">MAARVKNKAVADLQISAEQILLEAFERKEDPLKVPQAKIADVEELLEFQGRKRQEYEDALRRNRLNMGQWMRYAQFEIDQREFDRARSIFERALDVDYKHVPLWIRYIQTELKERNINHARNVLDRAVTLLPRIDKLWFTYVGVEETLSNISGARQVFERWMQWRPPIAAWIAYINMEKRYEQYERARRIFKNFTAVHPASENWIKWAKFEDEIDEPGNVRDVYTLAVDTLGQFADEKLLVSWAKWEARQQEWERARAIYKFGLERLPKSQSTKLYNAYTAFEKQYGDKDGIEQVLLSKRRARYEEELKEDEQNYDTWWAYLSLLQETNAEPEEVREVYERAIACMPSENKKRSWRRYIFLWLRYAIYEELITRDIQRARMVYQECVKIVPHKQFTFAKLWLLFAKFELRHNDTPDRARKILGQGLGVSKGQKKKLFEGYIEIEKKLKEFDRCRTLYEKYLENFADIPQPWIDYATMEQDLYDEDRARAIFELAVTQEMEMPELVWKRYIEFETEEGHYDKARQLFERLLEHTNHVKVWISYATFELSVPSEDHDEDAEEIEVTAEGIANARKVYEKAWDALKTSKTSSKEQRVILQDSWQHFEEDYGTEEQIDKVTKMKPNLAKKRRRIDDGTMEEYYEYVFPTDETTKSYSKLLENARKWAKAKGN</sequence>
<dbReference type="GO" id="GO:0071007">
    <property type="term" value="C:U2-type catalytic step 2 spliceosome"/>
    <property type="evidence" value="ECO:0007669"/>
    <property type="project" value="TreeGrafter"/>
</dbReference>
<dbReference type="Gene3D" id="1.25.40.10">
    <property type="entry name" value="Tetratricopeptide repeat domain"/>
    <property type="match status" value="3"/>
</dbReference>
<reference evidence="12" key="1">
    <citation type="submission" date="2014-02" db="EMBL/GenBank/DDBJ databases">
        <authorList>
            <person name="Genoscope - CEA"/>
        </authorList>
    </citation>
    <scope>NUCLEOTIDE SEQUENCE</scope>
    <source>
        <strain evidence="12">LS3</strain>
    </source>
</reference>
<dbReference type="FunFam" id="1.25.40.10:FF:000048">
    <property type="entry name" value="Cell cycle control protein"/>
    <property type="match status" value="1"/>
</dbReference>
<dbReference type="Pfam" id="PF23231">
    <property type="entry name" value="HAT_Syf1_CNRKL1_C"/>
    <property type="match status" value="2"/>
</dbReference>
<evidence type="ECO:0000256" key="5">
    <source>
        <dbReference type="ARBA" id="ARBA00022737"/>
    </source>
</evidence>
<evidence type="ECO:0000256" key="6">
    <source>
        <dbReference type="ARBA" id="ARBA00023187"/>
    </source>
</evidence>
<evidence type="ECO:0000256" key="9">
    <source>
        <dbReference type="ARBA" id="ARBA00039167"/>
    </source>
</evidence>
<reference evidence="12" key="2">
    <citation type="submission" date="2014-06" db="EMBL/GenBank/DDBJ databases">
        <title>The complete genome of Blastobotrys (Arxula) adeninivorans LS3 - a yeast of biotechnological interest.</title>
        <authorList>
            <person name="Kunze G."/>
            <person name="Gaillardin C."/>
            <person name="Czernicka M."/>
            <person name="Durrens P."/>
            <person name="Martin T."/>
            <person name="Boer E."/>
            <person name="Gabaldon T."/>
            <person name="Cruz J."/>
            <person name="Talla E."/>
            <person name="Marck C."/>
            <person name="Goffeau A."/>
            <person name="Barbe V."/>
            <person name="Baret P."/>
            <person name="Baronian K."/>
            <person name="Beier S."/>
            <person name="Bleykasten C."/>
            <person name="Bode R."/>
            <person name="Casaregola S."/>
            <person name="Despons L."/>
            <person name="Fairhead C."/>
            <person name="Giersberg M."/>
            <person name="Gierski P."/>
            <person name="Hahnel U."/>
            <person name="Hartmann A."/>
            <person name="Jankowska D."/>
            <person name="Jubin C."/>
            <person name="Jung P."/>
            <person name="Lafontaine I."/>
            <person name="Leh-Louis V."/>
            <person name="Lemaire M."/>
            <person name="Marcet-Houben M."/>
            <person name="Mascher M."/>
            <person name="Morel G."/>
            <person name="Richard G.-F."/>
            <person name="Riechen J."/>
            <person name="Sacerdot C."/>
            <person name="Sarkar A."/>
            <person name="Savel G."/>
            <person name="Schacherer J."/>
            <person name="Sherman D."/>
            <person name="Straub M.-L."/>
            <person name="Stein N."/>
            <person name="Thierry A."/>
            <person name="Trautwein-Schult A."/>
            <person name="Westhof E."/>
            <person name="Worch S."/>
            <person name="Dujon B."/>
            <person name="Souciet J.-L."/>
            <person name="Wincker P."/>
            <person name="Scholz U."/>
            <person name="Neuveglise N."/>
        </authorList>
    </citation>
    <scope>NUCLEOTIDE SEQUENCE</scope>
    <source>
        <strain evidence="12">LS3</strain>
    </source>
</reference>
<dbReference type="SUPFAM" id="SSF48452">
    <property type="entry name" value="TPR-like"/>
    <property type="match status" value="1"/>
</dbReference>
<dbReference type="EMBL" id="HG937693">
    <property type="protein sequence ID" value="CDP34160.1"/>
    <property type="molecule type" value="Genomic_DNA"/>
</dbReference>
<evidence type="ECO:0000256" key="3">
    <source>
        <dbReference type="ARBA" id="ARBA00022664"/>
    </source>
</evidence>
<dbReference type="InterPro" id="IPR055430">
    <property type="entry name" value="HAT_Syf1_CNRKL1_C"/>
</dbReference>
<dbReference type="PhylomeDB" id="A0A060SZ70"/>
<dbReference type="AlphaFoldDB" id="A0A060SZ70"/>
<organism evidence="12">
    <name type="scientific">Blastobotrys adeninivorans</name>
    <name type="common">Yeast</name>
    <name type="synonym">Arxula adeninivorans</name>
    <dbReference type="NCBI Taxonomy" id="409370"/>
    <lineage>
        <taxon>Eukaryota</taxon>
        <taxon>Fungi</taxon>
        <taxon>Dikarya</taxon>
        <taxon>Ascomycota</taxon>
        <taxon>Saccharomycotina</taxon>
        <taxon>Dipodascomycetes</taxon>
        <taxon>Dipodascales</taxon>
        <taxon>Trichomonascaceae</taxon>
        <taxon>Blastobotrys</taxon>
    </lineage>
</organism>
<dbReference type="GO" id="GO:0071011">
    <property type="term" value="C:precatalytic spliceosome"/>
    <property type="evidence" value="ECO:0007669"/>
    <property type="project" value="TreeGrafter"/>
</dbReference>